<sequence length="40" mass="4758">WYILVYFPGRLYKAFPLSRRPGGIIRRSRFSDEIANKIIS</sequence>
<feature type="non-terminal residue" evidence="1">
    <location>
        <position position="40"/>
    </location>
</feature>
<name>A0A9N9EES8_9GLOM</name>
<dbReference type="AlphaFoldDB" id="A0A9N9EES8"/>
<gene>
    <name evidence="1" type="ORF">POCULU_LOCUS11152</name>
</gene>
<comment type="caution">
    <text evidence="1">The sequence shown here is derived from an EMBL/GenBank/DDBJ whole genome shotgun (WGS) entry which is preliminary data.</text>
</comment>
<reference evidence="1" key="1">
    <citation type="submission" date="2021-06" db="EMBL/GenBank/DDBJ databases">
        <authorList>
            <person name="Kallberg Y."/>
            <person name="Tangrot J."/>
            <person name="Rosling A."/>
        </authorList>
    </citation>
    <scope>NUCLEOTIDE SEQUENCE</scope>
    <source>
        <strain evidence="1">IA702</strain>
    </source>
</reference>
<accession>A0A9N9EES8</accession>
<protein>
    <submittedName>
        <fullName evidence="1">10459_t:CDS:1</fullName>
    </submittedName>
</protein>
<feature type="non-terminal residue" evidence="1">
    <location>
        <position position="1"/>
    </location>
</feature>
<evidence type="ECO:0000313" key="1">
    <source>
        <dbReference type="EMBL" id="CAG8674396.1"/>
    </source>
</evidence>
<proteinExistence type="predicted"/>
<keyword evidence="2" id="KW-1185">Reference proteome</keyword>
<dbReference type="Proteomes" id="UP000789572">
    <property type="component" value="Unassembled WGS sequence"/>
</dbReference>
<organism evidence="1 2">
    <name type="scientific">Paraglomus occultum</name>
    <dbReference type="NCBI Taxonomy" id="144539"/>
    <lineage>
        <taxon>Eukaryota</taxon>
        <taxon>Fungi</taxon>
        <taxon>Fungi incertae sedis</taxon>
        <taxon>Mucoromycota</taxon>
        <taxon>Glomeromycotina</taxon>
        <taxon>Glomeromycetes</taxon>
        <taxon>Paraglomerales</taxon>
        <taxon>Paraglomeraceae</taxon>
        <taxon>Paraglomus</taxon>
    </lineage>
</organism>
<evidence type="ECO:0000313" key="2">
    <source>
        <dbReference type="Proteomes" id="UP000789572"/>
    </source>
</evidence>
<dbReference type="EMBL" id="CAJVPJ010007240">
    <property type="protein sequence ID" value="CAG8674396.1"/>
    <property type="molecule type" value="Genomic_DNA"/>
</dbReference>